<dbReference type="PANTHER" id="PTHR38471">
    <property type="entry name" value="FOUR HELIX BUNDLE PROTEIN"/>
    <property type="match status" value="1"/>
</dbReference>
<dbReference type="AlphaFoldDB" id="A0A3N0WU08"/>
<comment type="caution">
    <text evidence="1">The sequence shown here is derived from an EMBL/GenBank/DDBJ whole genome shotgun (WGS) entry which is preliminary data.</text>
</comment>
<sequence>MMADIVRELSFQFALDAIQLYKFLTTEKREFVLSKQFLRSATSVGANLREAKNAQSAIDFIHKNAISQKECDEAIYWLELLFASEYISETTFNDLNAKATSLLKIIKIIIITKKQNLKNP</sequence>
<dbReference type="OrthoDB" id="285993at2"/>
<gene>
    <name evidence="1" type="ORF">EGI11_10915</name>
</gene>
<protein>
    <submittedName>
        <fullName evidence="1">Four helix bundle protein</fullName>
    </submittedName>
</protein>
<name>A0A3N0WU08_9FLAO</name>
<dbReference type="EMBL" id="RJUG01000004">
    <property type="protein sequence ID" value="ROI08473.1"/>
    <property type="molecule type" value="Genomic_DNA"/>
</dbReference>
<accession>A0A3N0WU08</accession>
<proteinExistence type="predicted"/>
<reference evidence="2" key="1">
    <citation type="submission" date="2018-11" db="EMBL/GenBank/DDBJ databases">
        <title>Proposal to divide the Flavobacteriaceae and reorganize its genera based on Amino Acid Identity values calculated from whole genome sequences.</title>
        <authorList>
            <person name="Nicholson A.C."/>
            <person name="Gulvik C.A."/>
            <person name="Whitney A.M."/>
            <person name="Humrighouse B.W."/>
            <person name="Bell M."/>
            <person name="Holmens B."/>
            <person name="Steigerwalt A."/>
            <person name="Villarma A."/>
            <person name="Sheth M."/>
            <person name="Batra D."/>
            <person name="Pryor J."/>
            <person name="Bernardet J.-F."/>
            <person name="Hugo C."/>
            <person name="Kampfer P."/>
            <person name="Newman J."/>
            <person name="Mcquiston J.R."/>
        </authorList>
    </citation>
    <scope>NUCLEOTIDE SEQUENCE [LARGE SCALE GENOMIC DNA]</scope>
    <source>
        <strain evidence="2">H3056</strain>
    </source>
</reference>
<dbReference type="InterPro" id="IPR012657">
    <property type="entry name" value="23S_rRNA-intervening_sequence"/>
</dbReference>
<dbReference type="SUPFAM" id="SSF158446">
    <property type="entry name" value="IVS-encoded protein-like"/>
    <property type="match status" value="1"/>
</dbReference>
<dbReference type="PANTHER" id="PTHR38471:SF2">
    <property type="entry name" value="FOUR HELIX BUNDLE PROTEIN"/>
    <property type="match status" value="1"/>
</dbReference>
<dbReference type="NCBIfam" id="TIGR02436">
    <property type="entry name" value="four helix bundle protein"/>
    <property type="match status" value="1"/>
</dbReference>
<dbReference type="PIRSF" id="PIRSF035652">
    <property type="entry name" value="CHP02436"/>
    <property type="match status" value="1"/>
</dbReference>
<dbReference type="Pfam" id="PF05635">
    <property type="entry name" value="23S_rRNA_IVP"/>
    <property type="match status" value="1"/>
</dbReference>
<dbReference type="InterPro" id="IPR036583">
    <property type="entry name" value="23S_rRNA_IVS_sf"/>
</dbReference>
<evidence type="ECO:0000313" key="2">
    <source>
        <dbReference type="Proteomes" id="UP000270224"/>
    </source>
</evidence>
<dbReference type="Gene3D" id="1.20.1440.60">
    <property type="entry name" value="23S rRNA-intervening sequence"/>
    <property type="match status" value="1"/>
</dbReference>
<evidence type="ECO:0000313" key="1">
    <source>
        <dbReference type="EMBL" id="ROI08473.1"/>
    </source>
</evidence>
<dbReference type="Proteomes" id="UP000270224">
    <property type="component" value="Unassembled WGS sequence"/>
</dbReference>
<organism evidence="1 2">
    <name type="scientific">Kaistella daneshvariae</name>
    <dbReference type="NCBI Taxonomy" id="2487074"/>
    <lineage>
        <taxon>Bacteria</taxon>
        <taxon>Pseudomonadati</taxon>
        <taxon>Bacteroidota</taxon>
        <taxon>Flavobacteriia</taxon>
        <taxon>Flavobacteriales</taxon>
        <taxon>Weeksellaceae</taxon>
        <taxon>Chryseobacterium group</taxon>
        <taxon>Kaistella</taxon>
    </lineage>
</organism>